<evidence type="ECO:0008006" key="4">
    <source>
        <dbReference type="Google" id="ProtNLM"/>
    </source>
</evidence>
<protein>
    <recommendedName>
        <fullName evidence="4">Lipoprotein</fullName>
    </recommendedName>
</protein>
<keyword evidence="3" id="KW-1185">Reference proteome</keyword>
<gene>
    <name evidence="2" type="ORF">GGR04_003596</name>
</gene>
<dbReference type="AlphaFoldDB" id="A0A7W6H712"/>
<reference evidence="2 3" key="1">
    <citation type="submission" date="2020-08" db="EMBL/GenBank/DDBJ databases">
        <title>Genomic Encyclopedia of Type Strains, Phase IV (KMG-IV): sequencing the most valuable type-strain genomes for metagenomic binning, comparative biology and taxonomic classification.</title>
        <authorList>
            <person name="Goeker M."/>
        </authorList>
    </citation>
    <scope>NUCLEOTIDE SEQUENCE [LARGE SCALE GENOMIC DNA]</scope>
    <source>
        <strain evidence="2 3">DSM 102238</strain>
    </source>
</reference>
<dbReference type="RefSeq" id="WP_183201239.1">
    <property type="nucleotide sequence ID" value="NZ_JACIEK010000011.1"/>
</dbReference>
<proteinExistence type="predicted"/>
<organism evidence="2 3">
    <name type="scientific">Aureimonas pseudogalii</name>
    <dbReference type="NCBI Taxonomy" id="1744844"/>
    <lineage>
        <taxon>Bacteria</taxon>
        <taxon>Pseudomonadati</taxon>
        <taxon>Pseudomonadota</taxon>
        <taxon>Alphaproteobacteria</taxon>
        <taxon>Hyphomicrobiales</taxon>
        <taxon>Aurantimonadaceae</taxon>
        <taxon>Aureimonas</taxon>
    </lineage>
</organism>
<evidence type="ECO:0000313" key="3">
    <source>
        <dbReference type="Proteomes" id="UP000542776"/>
    </source>
</evidence>
<evidence type="ECO:0000256" key="1">
    <source>
        <dbReference type="SAM" id="SignalP"/>
    </source>
</evidence>
<dbReference type="EMBL" id="JACIEK010000011">
    <property type="protein sequence ID" value="MBB3999726.1"/>
    <property type="molecule type" value="Genomic_DNA"/>
</dbReference>
<name>A0A7W6H712_9HYPH</name>
<feature type="signal peptide" evidence="1">
    <location>
        <begin position="1"/>
        <end position="25"/>
    </location>
</feature>
<sequence>MKKSRSIATVLAATGILCLAGCVSATQYATMAEALNGSPALRREAVDQCVRSDRSTAQHQDFLRKLMNLTPGSPVVRISCERAVKAVASGRLTYADYRNKLRGQTSPKVVRVLQGR</sequence>
<evidence type="ECO:0000313" key="2">
    <source>
        <dbReference type="EMBL" id="MBB3999726.1"/>
    </source>
</evidence>
<accession>A0A7W6H712</accession>
<comment type="caution">
    <text evidence="2">The sequence shown here is derived from an EMBL/GenBank/DDBJ whole genome shotgun (WGS) entry which is preliminary data.</text>
</comment>
<keyword evidence="1" id="KW-0732">Signal</keyword>
<dbReference type="Proteomes" id="UP000542776">
    <property type="component" value="Unassembled WGS sequence"/>
</dbReference>
<feature type="chain" id="PRO_5030602386" description="Lipoprotein" evidence="1">
    <location>
        <begin position="26"/>
        <end position="116"/>
    </location>
</feature>